<sequence>MRTILGKYTWILLSSILLIACGEGGDDVSFNYDEDKVISENQSNEYVEEARAPDGFKVIYYVDAGDGTPSKLEVRETFGTRSSVEDQAYGPDLVTGYSWGYTSETAQYYADADNYGSIRGDERDTAGKGVEYAFELDSGSYTVVFGFNDPWDAEGTRHVDIIAEGNALEEGYFIAVDNDYRRFDNVEVTDGVLEVAVQRTATNSDGDADPQISWIEIWGETDEETATPVQKIWISGEFQINHWELSQAPIMTAQAEGWYETTVHFQQAGIFNFIDQNFTWDSEYYGVDGEGNVVYSTDGGSMSVDAAGYYTIRFNIDTLEYSATGTDLSALSAQDNMYIWGKGFPQYPDHDWWDESTSYYDIADAIPLEKNFNGMGEHVFGIADLEFSDAVELQFVNSTDDSIAMQWGFSSLDALNNNSGEFYWHKTVQEDWQYLSYNEAAGLYTVIFDYAAGRATLIKQTTGIYMVGAGTYGDWDVSQAVAMTASEEWPGWYYVEIQFSNEDSGDEVKPYGDYKFVSDRSWDKDDYGLVDASTSDSGLVSEGESLDEMVNGGGDAIPAPPPGYYEVWFAPESLSYVLYGIDSSSTNVRTEMYIVGKGFVDYPELDWSPDNAIPMTSNFQDRGEYVFGYECLQLSDAVDIKFLGQQAWAETETDLDVGFVIGGEQTAPIIWTQADVGDGSADLKLVDQAGFYNVSFDYLANRINVVPNNACGGTVQQYYYVGHGVPGDWDVSQAEPMLIDPNWPTWYYIDLRYSADDSDYKFVSEQSWNGENWGLIPGSDSTTSLENSANSNAIPVAGEGYFNIWFEPSTGTLDIYDLTTDTTYAEMYIIGKGFVDYPEHDWDPTTAIAMVANFQSGGDYVFGLECLELGAAVDLKFISEKSWDGLDAGFVNGGEQTAPITFAQIKTGDGSSDLKLVDQAGFYDVSFDYLLNRASVTLNESGTCD</sequence>
<keyword evidence="2" id="KW-1185">Reference proteome</keyword>
<reference evidence="2" key="1">
    <citation type="submission" date="2023-09" db="EMBL/GenBank/DDBJ databases">
        <authorList>
            <person name="Li S."/>
            <person name="Li X."/>
            <person name="Zhang C."/>
            <person name="Zhao Z."/>
        </authorList>
    </citation>
    <scope>NUCLEOTIDE SEQUENCE [LARGE SCALE GENOMIC DNA]</scope>
    <source>
        <strain evidence="2">SQ345</strain>
    </source>
</reference>
<dbReference type="Gene3D" id="2.60.40.3620">
    <property type="match status" value="5"/>
</dbReference>
<organism evidence="1 2">
    <name type="scientific">Thalassotalea nanhaiensis</name>
    <dbReference type="NCBI Taxonomy" id="3065648"/>
    <lineage>
        <taxon>Bacteria</taxon>
        <taxon>Pseudomonadati</taxon>
        <taxon>Pseudomonadota</taxon>
        <taxon>Gammaproteobacteria</taxon>
        <taxon>Alteromonadales</taxon>
        <taxon>Colwelliaceae</taxon>
        <taxon>Thalassotalea</taxon>
    </lineage>
</organism>
<evidence type="ECO:0000313" key="2">
    <source>
        <dbReference type="Proteomes" id="UP001248581"/>
    </source>
</evidence>
<dbReference type="Proteomes" id="UP001248581">
    <property type="component" value="Chromosome"/>
</dbReference>
<dbReference type="InterPro" id="IPR008979">
    <property type="entry name" value="Galactose-bd-like_sf"/>
</dbReference>
<proteinExistence type="predicted"/>
<gene>
    <name evidence="1" type="ORF">RI845_14480</name>
</gene>
<protein>
    <submittedName>
        <fullName evidence="1">SusF/SusE family outer membrane protein</fullName>
    </submittedName>
</protein>
<dbReference type="EMBL" id="CP134146">
    <property type="protein sequence ID" value="WNC67720.1"/>
    <property type="molecule type" value="Genomic_DNA"/>
</dbReference>
<accession>A0ABY9TG62</accession>
<dbReference type="PROSITE" id="PS51257">
    <property type="entry name" value="PROKAR_LIPOPROTEIN"/>
    <property type="match status" value="1"/>
</dbReference>
<dbReference type="SUPFAM" id="SSF49785">
    <property type="entry name" value="Galactose-binding domain-like"/>
    <property type="match status" value="1"/>
</dbReference>
<evidence type="ECO:0000313" key="1">
    <source>
        <dbReference type="EMBL" id="WNC67720.1"/>
    </source>
</evidence>
<name>A0ABY9TG62_9GAMM</name>
<dbReference type="RefSeq" id="WP_348386879.1">
    <property type="nucleotide sequence ID" value="NZ_CP134146.1"/>
</dbReference>